<reference evidence="5 6" key="1">
    <citation type="submission" date="2019-08" db="EMBL/GenBank/DDBJ databases">
        <title>Complete genome sequence of Candidatus Uab amorphum.</title>
        <authorList>
            <person name="Shiratori T."/>
            <person name="Suzuki S."/>
            <person name="Kakizawa Y."/>
            <person name="Ishida K."/>
        </authorList>
    </citation>
    <scope>NUCLEOTIDE SEQUENCE [LARGE SCALE GENOMIC DNA]</scope>
    <source>
        <strain evidence="5 6">SRT547</strain>
    </source>
</reference>
<keyword evidence="2" id="KW-0521">NADP</keyword>
<dbReference type="EMBL" id="AP019860">
    <property type="protein sequence ID" value="BBM83817.1"/>
    <property type="molecule type" value="Genomic_DNA"/>
</dbReference>
<proteinExistence type="inferred from homology"/>
<organism evidence="5 6">
    <name type="scientific">Uabimicrobium amorphum</name>
    <dbReference type="NCBI Taxonomy" id="2596890"/>
    <lineage>
        <taxon>Bacteria</taxon>
        <taxon>Pseudomonadati</taxon>
        <taxon>Planctomycetota</taxon>
        <taxon>Candidatus Uabimicrobiia</taxon>
        <taxon>Candidatus Uabimicrobiales</taxon>
        <taxon>Candidatus Uabimicrobiaceae</taxon>
        <taxon>Candidatus Uabimicrobium</taxon>
    </lineage>
</organism>
<name>A0A5S9ILP1_UABAM</name>
<sequence>MQYNRLGKAGIKVSELSFGSWLTFGKHINVEVAKNCMRAAFEHGVNFFDNAEVYARGLSESVMAQIVKEYRREDLVISTKIFWGGEGPNDKGLSWKHLVEGTKNSLKRLDLEYVDLLFCHRPDPETPIEETVRAMDHIIRSGWAFYWGTSEWSADELQQAYDIAEKYHCIPPTMEQPQYHMFHRERVEEEYASLYENHGLGTTIWSPLASGILTGKYNEGIPENSRLQRESWLAKELTEDKLERVRKLTSLAGDLGCSMAQLAIAWCLVNPNVSTVITGATSVEQVHENMKAIEAKEKLTKEVMDKIDEILN</sequence>
<dbReference type="PANTHER" id="PTHR43150:SF2">
    <property type="entry name" value="HYPERKINETIC, ISOFORM M"/>
    <property type="match status" value="1"/>
</dbReference>
<dbReference type="CDD" id="cd19143">
    <property type="entry name" value="AKR_AKR6C1_2"/>
    <property type="match status" value="1"/>
</dbReference>
<dbReference type="AlphaFoldDB" id="A0A5S9ILP1"/>
<evidence type="ECO:0000256" key="1">
    <source>
        <dbReference type="ARBA" id="ARBA00006515"/>
    </source>
</evidence>
<evidence type="ECO:0000313" key="5">
    <source>
        <dbReference type="EMBL" id="BBM83817.1"/>
    </source>
</evidence>
<dbReference type="InterPro" id="IPR005399">
    <property type="entry name" value="K_chnl_volt-dep_bsu_KCNAB-rel"/>
</dbReference>
<accession>A0A5S9ILP1</accession>
<evidence type="ECO:0000313" key="6">
    <source>
        <dbReference type="Proteomes" id="UP000326354"/>
    </source>
</evidence>
<evidence type="ECO:0000256" key="2">
    <source>
        <dbReference type="ARBA" id="ARBA00022857"/>
    </source>
</evidence>
<comment type="similarity">
    <text evidence="1">Belongs to the shaker potassium channel beta subunit family.</text>
</comment>
<dbReference type="PRINTS" id="PR01577">
    <property type="entry name" value="KCNABCHANNEL"/>
</dbReference>
<dbReference type="GO" id="GO:0016491">
    <property type="term" value="F:oxidoreductase activity"/>
    <property type="evidence" value="ECO:0007669"/>
    <property type="project" value="UniProtKB-KW"/>
</dbReference>
<dbReference type="KEGG" id="uam:UABAM_02172"/>
<dbReference type="Pfam" id="PF00248">
    <property type="entry name" value="Aldo_ket_red"/>
    <property type="match status" value="1"/>
</dbReference>
<dbReference type="Proteomes" id="UP000326354">
    <property type="component" value="Chromosome"/>
</dbReference>
<keyword evidence="3" id="KW-0560">Oxidoreductase</keyword>
<dbReference type="InterPro" id="IPR036812">
    <property type="entry name" value="NAD(P)_OxRdtase_dom_sf"/>
</dbReference>
<evidence type="ECO:0000259" key="4">
    <source>
        <dbReference type="Pfam" id="PF00248"/>
    </source>
</evidence>
<dbReference type="PANTHER" id="PTHR43150">
    <property type="entry name" value="HYPERKINETIC, ISOFORM M"/>
    <property type="match status" value="1"/>
</dbReference>
<dbReference type="OrthoDB" id="9773828at2"/>
<dbReference type="InterPro" id="IPR023210">
    <property type="entry name" value="NADP_OxRdtase_dom"/>
</dbReference>
<evidence type="ECO:0000256" key="3">
    <source>
        <dbReference type="ARBA" id="ARBA00023002"/>
    </source>
</evidence>
<dbReference type="SUPFAM" id="SSF51430">
    <property type="entry name" value="NAD(P)-linked oxidoreductase"/>
    <property type="match status" value="1"/>
</dbReference>
<gene>
    <name evidence="5" type="ORF">UABAM_02172</name>
</gene>
<dbReference type="RefSeq" id="WP_151968000.1">
    <property type="nucleotide sequence ID" value="NZ_AP019860.1"/>
</dbReference>
<dbReference type="Gene3D" id="3.20.20.100">
    <property type="entry name" value="NADP-dependent oxidoreductase domain"/>
    <property type="match status" value="1"/>
</dbReference>
<feature type="domain" description="NADP-dependent oxidoreductase" evidence="4">
    <location>
        <begin position="15"/>
        <end position="311"/>
    </location>
</feature>
<protein>
    <submittedName>
        <fullName evidence="5">NADP-dependent aryl-alcohol dehydrogenase</fullName>
    </submittedName>
</protein>
<keyword evidence="6" id="KW-1185">Reference proteome</keyword>